<keyword evidence="4" id="KW-1185">Reference proteome</keyword>
<dbReference type="EMBL" id="JANJYJ010000003">
    <property type="protein sequence ID" value="KAK3222541.1"/>
    <property type="molecule type" value="Genomic_DNA"/>
</dbReference>
<evidence type="ECO:0000313" key="3">
    <source>
        <dbReference type="EMBL" id="KAK3222541.1"/>
    </source>
</evidence>
<reference evidence="3" key="1">
    <citation type="journal article" date="2023" name="Plant J.">
        <title>Genome sequences and population genomics provide insights into the demographic history, inbreeding, and mutation load of two 'living fossil' tree species of Dipteronia.</title>
        <authorList>
            <person name="Feng Y."/>
            <person name="Comes H.P."/>
            <person name="Chen J."/>
            <person name="Zhu S."/>
            <person name="Lu R."/>
            <person name="Zhang X."/>
            <person name="Li P."/>
            <person name="Qiu J."/>
            <person name="Olsen K.M."/>
            <person name="Qiu Y."/>
        </authorList>
    </citation>
    <scope>NUCLEOTIDE SEQUENCE</scope>
    <source>
        <strain evidence="3">NBL</strain>
    </source>
</reference>
<feature type="signal peptide" evidence="2">
    <location>
        <begin position="1"/>
        <end position="18"/>
    </location>
</feature>
<evidence type="ECO:0000313" key="4">
    <source>
        <dbReference type="Proteomes" id="UP001281410"/>
    </source>
</evidence>
<keyword evidence="1" id="KW-1133">Transmembrane helix</keyword>
<accession>A0AAE0AQW9</accession>
<keyword evidence="1" id="KW-0472">Membrane</keyword>
<organism evidence="3 4">
    <name type="scientific">Dipteronia sinensis</name>
    <dbReference type="NCBI Taxonomy" id="43782"/>
    <lineage>
        <taxon>Eukaryota</taxon>
        <taxon>Viridiplantae</taxon>
        <taxon>Streptophyta</taxon>
        <taxon>Embryophyta</taxon>
        <taxon>Tracheophyta</taxon>
        <taxon>Spermatophyta</taxon>
        <taxon>Magnoliopsida</taxon>
        <taxon>eudicotyledons</taxon>
        <taxon>Gunneridae</taxon>
        <taxon>Pentapetalae</taxon>
        <taxon>rosids</taxon>
        <taxon>malvids</taxon>
        <taxon>Sapindales</taxon>
        <taxon>Sapindaceae</taxon>
        <taxon>Hippocastanoideae</taxon>
        <taxon>Acereae</taxon>
        <taxon>Dipteronia</taxon>
    </lineage>
</organism>
<feature type="chain" id="PRO_5042227722" evidence="2">
    <location>
        <begin position="19"/>
        <end position="115"/>
    </location>
</feature>
<dbReference type="Proteomes" id="UP001281410">
    <property type="component" value="Unassembled WGS sequence"/>
</dbReference>
<proteinExistence type="predicted"/>
<sequence>MGSCLLQFFILQLRFVCEIELKACHLDSSEFWENLSAFLVRCMNMDSCLVIALKLLKNYCTGFLDIINALIYSSVFETFTLFFCLASVRAFVGLKLLALLFYFVIVIVILISCWP</sequence>
<gene>
    <name evidence="3" type="ORF">Dsin_009566</name>
</gene>
<feature type="transmembrane region" description="Helical" evidence="1">
    <location>
        <begin position="63"/>
        <end position="88"/>
    </location>
</feature>
<name>A0AAE0AQW9_9ROSI</name>
<dbReference type="AlphaFoldDB" id="A0AAE0AQW9"/>
<evidence type="ECO:0000256" key="1">
    <source>
        <dbReference type="SAM" id="Phobius"/>
    </source>
</evidence>
<evidence type="ECO:0000256" key="2">
    <source>
        <dbReference type="SAM" id="SignalP"/>
    </source>
</evidence>
<keyword evidence="1" id="KW-0812">Transmembrane</keyword>
<keyword evidence="2" id="KW-0732">Signal</keyword>
<comment type="caution">
    <text evidence="3">The sequence shown here is derived from an EMBL/GenBank/DDBJ whole genome shotgun (WGS) entry which is preliminary data.</text>
</comment>
<feature type="transmembrane region" description="Helical" evidence="1">
    <location>
        <begin position="94"/>
        <end position="114"/>
    </location>
</feature>
<protein>
    <submittedName>
        <fullName evidence="3">Uncharacterized protein</fullName>
    </submittedName>
</protein>